<feature type="transmembrane region" description="Helical" evidence="1">
    <location>
        <begin position="6"/>
        <end position="23"/>
    </location>
</feature>
<sequence>MGKTGLGVAFLLTAGGLWVWYFVEIFLTPKRVREYNADIATSILRDMKILQS</sequence>
<proteinExistence type="predicted"/>
<dbReference type="AlphaFoldDB" id="A0A0D2K0L7"/>
<keyword evidence="1" id="KW-0812">Transmembrane</keyword>
<keyword evidence="3" id="KW-1185">Reference proteome</keyword>
<keyword evidence="1" id="KW-1133">Transmembrane helix</keyword>
<comment type="caution">
    <text evidence="2">The sequence shown here is derived from an EMBL/GenBank/DDBJ whole genome shotgun (WGS) entry which is preliminary data.</text>
</comment>
<organism evidence="2 3">
    <name type="scientific">Dethiosulfatarculus sandiegensis</name>
    <dbReference type="NCBI Taxonomy" id="1429043"/>
    <lineage>
        <taxon>Bacteria</taxon>
        <taxon>Pseudomonadati</taxon>
        <taxon>Thermodesulfobacteriota</taxon>
        <taxon>Desulfarculia</taxon>
        <taxon>Desulfarculales</taxon>
        <taxon>Desulfarculaceae</taxon>
        <taxon>Dethiosulfatarculus</taxon>
    </lineage>
</organism>
<name>A0A0D2K0L7_9BACT</name>
<dbReference type="EMBL" id="AZAC01000003">
    <property type="protein sequence ID" value="KIX15280.1"/>
    <property type="molecule type" value="Genomic_DNA"/>
</dbReference>
<evidence type="ECO:0000256" key="1">
    <source>
        <dbReference type="SAM" id="Phobius"/>
    </source>
</evidence>
<accession>A0A0D2K0L7</accession>
<evidence type="ECO:0000313" key="2">
    <source>
        <dbReference type="EMBL" id="KIX15280.1"/>
    </source>
</evidence>
<protein>
    <submittedName>
        <fullName evidence="2">Uncharacterized protein</fullName>
    </submittedName>
</protein>
<gene>
    <name evidence="2" type="ORF">X474_03665</name>
</gene>
<dbReference type="InParanoid" id="A0A0D2K0L7"/>
<keyword evidence="1" id="KW-0472">Membrane</keyword>
<reference evidence="2 3" key="1">
    <citation type="submission" date="2013-11" db="EMBL/GenBank/DDBJ databases">
        <title>Metagenomic analysis of a methanogenic consortium involved in long chain n-alkane degradation.</title>
        <authorList>
            <person name="Davidova I.A."/>
            <person name="Callaghan A.V."/>
            <person name="Wawrik B."/>
            <person name="Pruitt S."/>
            <person name="Marks C."/>
            <person name="Duncan K.E."/>
            <person name="Suflita J.M."/>
        </authorList>
    </citation>
    <scope>NUCLEOTIDE SEQUENCE [LARGE SCALE GENOMIC DNA]</scope>
    <source>
        <strain evidence="2 3">SPR</strain>
    </source>
</reference>
<evidence type="ECO:0000313" key="3">
    <source>
        <dbReference type="Proteomes" id="UP000032233"/>
    </source>
</evidence>
<dbReference type="Proteomes" id="UP000032233">
    <property type="component" value="Unassembled WGS sequence"/>
</dbReference>